<gene>
    <name evidence="3" type="ORF">GOP47_0017068</name>
</gene>
<keyword evidence="4" id="KW-1185">Reference proteome</keyword>
<dbReference type="FunFam" id="1.25.40.10:FF:000396">
    <property type="entry name" value="Pentatricopeptide repeat-containing protein At2g36730"/>
    <property type="match status" value="1"/>
</dbReference>
<evidence type="ECO:0000313" key="4">
    <source>
        <dbReference type="Proteomes" id="UP000886520"/>
    </source>
</evidence>
<dbReference type="OrthoDB" id="185373at2759"/>
<dbReference type="GO" id="GO:0003729">
    <property type="term" value="F:mRNA binding"/>
    <property type="evidence" value="ECO:0007669"/>
    <property type="project" value="UniProtKB-ARBA"/>
</dbReference>
<dbReference type="Pfam" id="PF01535">
    <property type="entry name" value="PPR"/>
    <property type="match status" value="2"/>
</dbReference>
<dbReference type="EMBL" id="JABFUD020000016">
    <property type="protein sequence ID" value="KAI5068723.1"/>
    <property type="molecule type" value="Genomic_DNA"/>
</dbReference>
<dbReference type="SUPFAM" id="SSF48452">
    <property type="entry name" value="TPR-like"/>
    <property type="match status" value="1"/>
</dbReference>
<organism evidence="3 4">
    <name type="scientific">Adiantum capillus-veneris</name>
    <name type="common">Maidenhair fern</name>
    <dbReference type="NCBI Taxonomy" id="13818"/>
    <lineage>
        <taxon>Eukaryota</taxon>
        <taxon>Viridiplantae</taxon>
        <taxon>Streptophyta</taxon>
        <taxon>Embryophyta</taxon>
        <taxon>Tracheophyta</taxon>
        <taxon>Polypodiopsida</taxon>
        <taxon>Polypodiidae</taxon>
        <taxon>Polypodiales</taxon>
        <taxon>Pteridineae</taxon>
        <taxon>Pteridaceae</taxon>
        <taxon>Vittarioideae</taxon>
        <taxon>Adiantum</taxon>
    </lineage>
</organism>
<dbReference type="FunFam" id="1.25.40.10:FF:000073">
    <property type="entry name" value="Pentatricopeptide repeat-containing protein chloroplastic"/>
    <property type="match status" value="1"/>
</dbReference>
<dbReference type="Pfam" id="PF13041">
    <property type="entry name" value="PPR_2"/>
    <property type="match status" value="2"/>
</dbReference>
<evidence type="ECO:0000313" key="3">
    <source>
        <dbReference type="EMBL" id="KAI5068723.1"/>
    </source>
</evidence>
<keyword evidence="1" id="KW-0677">Repeat</keyword>
<feature type="repeat" description="PPR" evidence="2">
    <location>
        <begin position="132"/>
        <end position="166"/>
    </location>
</feature>
<evidence type="ECO:0000256" key="1">
    <source>
        <dbReference type="ARBA" id="ARBA00022737"/>
    </source>
</evidence>
<accession>A0A9D4ZAW8</accession>
<dbReference type="Proteomes" id="UP000886520">
    <property type="component" value="Chromosome 16"/>
</dbReference>
<feature type="repeat" description="PPR" evidence="2">
    <location>
        <begin position="335"/>
        <end position="369"/>
    </location>
</feature>
<dbReference type="Pfam" id="PF13812">
    <property type="entry name" value="PPR_3"/>
    <property type="match status" value="2"/>
</dbReference>
<dbReference type="InterPro" id="IPR046960">
    <property type="entry name" value="PPR_At4g14850-like_plant"/>
</dbReference>
<dbReference type="GO" id="GO:0009451">
    <property type="term" value="P:RNA modification"/>
    <property type="evidence" value="ECO:0007669"/>
    <property type="project" value="InterPro"/>
</dbReference>
<dbReference type="NCBIfam" id="TIGR00756">
    <property type="entry name" value="PPR"/>
    <property type="match status" value="4"/>
</dbReference>
<evidence type="ECO:0000256" key="2">
    <source>
        <dbReference type="PROSITE-ProRule" id="PRU00708"/>
    </source>
</evidence>
<reference evidence="3" key="1">
    <citation type="submission" date="2021-01" db="EMBL/GenBank/DDBJ databases">
        <title>Adiantum capillus-veneris genome.</title>
        <authorList>
            <person name="Fang Y."/>
            <person name="Liao Q."/>
        </authorList>
    </citation>
    <scope>NUCLEOTIDE SEQUENCE</scope>
    <source>
        <strain evidence="3">H3</strain>
        <tissue evidence="3">Leaf</tissue>
    </source>
</reference>
<dbReference type="InterPro" id="IPR011990">
    <property type="entry name" value="TPR-like_helical_dom_sf"/>
</dbReference>
<dbReference type="AlphaFoldDB" id="A0A9D4ZAW8"/>
<dbReference type="PANTHER" id="PTHR47926">
    <property type="entry name" value="PENTATRICOPEPTIDE REPEAT-CONTAINING PROTEIN"/>
    <property type="match status" value="1"/>
</dbReference>
<feature type="repeat" description="PPR" evidence="2">
    <location>
        <begin position="537"/>
        <end position="571"/>
    </location>
</feature>
<evidence type="ECO:0008006" key="5">
    <source>
        <dbReference type="Google" id="ProtNLM"/>
    </source>
</evidence>
<proteinExistence type="predicted"/>
<dbReference type="PROSITE" id="PS51375">
    <property type="entry name" value="PPR"/>
    <property type="match status" value="5"/>
</dbReference>
<dbReference type="Gene3D" id="1.25.40.10">
    <property type="entry name" value="Tetratricopeptide repeat domain"/>
    <property type="match status" value="4"/>
</dbReference>
<feature type="repeat" description="PPR" evidence="2">
    <location>
        <begin position="233"/>
        <end position="268"/>
    </location>
</feature>
<comment type="caution">
    <text evidence="3">The sequence shown here is derived from an EMBL/GenBank/DDBJ whole genome shotgun (WGS) entry which is preliminary data.</text>
</comment>
<sequence>MLLNHCGRTCVNKWLGRMVVFSYIPKNDRFLSKLISNCQQSLSFEEPCIILDHAVDNLEQIHVEVGASTYASLLCLCVQPSDLSYGKRIHDHLKKSRYKNSSHFESLVLQMYIKCGALEEAHALFEKMLKPNVYSWSHLIGAYARLNDGERSLQLFDRMQWEGIWPQKVTFSNLLSNYLNDSALNRGRQLHVLIIERGFHTCVKLGTALVTMYARCGCLAAARGVFDCLLVKDVVSWNAMIEAYDQQESFDDAFRIFLLMQQQEGVVPTISTFVSTLGACTGQAALIEGKKVHMYILSAGFDSNILVTTALINMYGKCNSLDDAQVMFARSKANDVILWNTMIAVLALQGHHSSMLQLFGHMQSEGCLGDQATFVSIFYSCANKAALPEGKRMHTHAAWLNVELSVEVGSAIVNMYDKCTDIKAAEKVFRRLDRRDILAWTSMITAYAQNERGKEALQLFNQMKKEKIVPDKVAFLSILPGYGSQAVLTEAQLMHEHLCCVGLDCNLEIGNALITMYGKCGSLKSAGKLFDMMRHKDLISWNALLAVYAQHGHGKEVLVLYNQLEAAGIKPDCITYVTVFLACSHSGLLEEGHKCLVSMTQDHGIVPKEEHLNCVIDLLARAGQLDEAETLLQSLQSEPTYAQWVTLLGACKNQVDLERGERAATQAFKLDSSDTSPYILLGNMYALARNVEIADTAIN</sequence>
<dbReference type="FunFam" id="1.25.40.10:FF:000090">
    <property type="entry name" value="Pentatricopeptide repeat-containing protein, chloroplastic"/>
    <property type="match status" value="1"/>
</dbReference>
<protein>
    <recommendedName>
        <fullName evidence="5">Pentatricopeptide repeat-containing protein</fullName>
    </recommendedName>
</protein>
<dbReference type="PANTHER" id="PTHR47926:SF533">
    <property type="entry name" value="DYW DOMAIN-CONTAINING PROTEIN"/>
    <property type="match status" value="1"/>
</dbReference>
<feature type="repeat" description="PPR" evidence="2">
    <location>
        <begin position="436"/>
        <end position="470"/>
    </location>
</feature>
<dbReference type="InterPro" id="IPR002885">
    <property type="entry name" value="PPR_rpt"/>
</dbReference>
<name>A0A9D4ZAW8_ADICA</name>